<evidence type="ECO:0000313" key="2">
    <source>
        <dbReference type="EMBL" id="CAG8828297.1"/>
    </source>
</evidence>
<dbReference type="Pfam" id="PF04049">
    <property type="entry name" value="ANAPC8"/>
    <property type="match status" value="2"/>
</dbReference>
<protein>
    <submittedName>
        <fullName evidence="2">39238_t:CDS:1</fullName>
    </submittedName>
</protein>
<feature type="domain" description="Cdc23" evidence="1">
    <location>
        <begin position="154"/>
        <end position="203"/>
    </location>
</feature>
<name>A0ABN7WF70_GIGMA</name>
<dbReference type="EMBL" id="CAJVQB010040341">
    <property type="protein sequence ID" value="CAG8828297.1"/>
    <property type="molecule type" value="Genomic_DNA"/>
</dbReference>
<proteinExistence type="predicted"/>
<feature type="domain" description="Cdc23" evidence="1">
    <location>
        <begin position="23"/>
        <end position="119"/>
    </location>
</feature>
<comment type="caution">
    <text evidence="2">The sequence shown here is derived from an EMBL/GenBank/DDBJ whole genome shotgun (WGS) entry which is preliminary data.</text>
</comment>
<reference evidence="2 3" key="1">
    <citation type="submission" date="2021-06" db="EMBL/GenBank/DDBJ databases">
        <authorList>
            <person name="Kallberg Y."/>
            <person name="Tangrot J."/>
            <person name="Rosling A."/>
        </authorList>
    </citation>
    <scope>NUCLEOTIDE SEQUENCE [LARGE SCALE GENOMIC DNA]</scope>
    <source>
        <strain evidence="2 3">120-4 pot B 10/14</strain>
    </source>
</reference>
<keyword evidence="3" id="KW-1185">Reference proteome</keyword>
<evidence type="ECO:0000313" key="3">
    <source>
        <dbReference type="Proteomes" id="UP000789901"/>
    </source>
</evidence>
<dbReference type="Proteomes" id="UP000789901">
    <property type="component" value="Unassembled WGS sequence"/>
</dbReference>
<organism evidence="2 3">
    <name type="scientific">Gigaspora margarita</name>
    <dbReference type="NCBI Taxonomy" id="4874"/>
    <lineage>
        <taxon>Eukaryota</taxon>
        <taxon>Fungi</taxon>
        <taxon>Fungi incertae sedis</taxon>
        <taxon>Mucoromycota</taxon>
        <taxon>Glomeromycotina</taxon>
        <taxon>Glomeromycetes</taxon>
        <taxon>Diversisporales</taxon>
        <taxon>Gigasporaceae</taxon>
        <taxon>Gigaspora</taxon>
    </lineage>
</organism>
<evidence type="ECO:0000259" key="1">
    <source>
        <dbReference type="Pfam" id="PF04049"/>
    </source>
</evidence>
<accession>A0ABN7WF70</accession>
<dbReference type="Gene3D" id="1.25.40.10">
    <property type="entry name" value="Tetratricopeptide repeat domain"/>
    <property type="match status" value="1"/>
</dbReference>
<dbReference type="InterPro" id="IPR011990">
    <property type="entry name" value="TPR-like_helical_dom_sf"/>
</dbReference>
<dbReference type="InterPro" id="IPR007192">
    <property type="entry name" value="APC8"/>
</dbReference>
<gene>
    <name evidence="2" type="ORF">GMARGA_LOCUS29659</name>
</gene>
<sequence>MYNEAGTSPTSFESLTLEEVGLALRKAVTECSERGLYFATKWAAETLDGLPASSKELLESVKMDMSYSFFTQKDLSTNIDYIENDKYLLGKSYFDVKEFDWAAFVLKRCKSSKCRFLRVILNIWMVRKERGREPGYYWFEQRNTMFMGGNETWHNDGEMNGFLIYLYGLILKQKNPQVKNIKDTFLESVLKYHYNWNAWLELAN</sequence>